<keyword evidence="1" id="KW-0812">Transmembrane</keyword>
<organism evidence="2 3">
    <name type="scientific">Arachidicoccus rhizosphaerae</name>
    <dbReference type="NCBI Taxonomy" id="551991"/>
    <lineage>
        <taxon>Bacteria</taxon>
        <taxon>Pseudomonadati</taxon>
        <taxon>Bacteroidota</taxon>
        <taxon>Chitinophagia</taxon>
        <taxon>Chitinophagales</taxon>
        <taxon>Chitinophagaceae</taxon>
        <taxon>Arachidicoccus</taxon>
    </lineage>
</organism>
<keyword evidence="1" id="KW-0472">Membrane</keyword>
<feature type="transmembrane region" description="Helical" evidence="1">
    <location>
        <begin position="53"/>
        <end position="73"/>
    </location>
</feature>
<dbReference type="AlphaFoldDB" id="A0A1H3VKA3"/>
<keyword evidence="3" id="KW-1185">Reference proteome</keyword>
<feature type="transmembrane region" description="Helical" evidence="1">
    <location>
        <begin position="404"/>
        <end position="422"/>
    </location>
</feature>
<name>A0A1H3VKA3_9BACT</name>
<feature type="transmembrane region" description="Helical" evidence="1">
    <location>
        <begin position="21"/>
        <end position="41"/>
    </location>
</feature>
<keyword evidence="1" id="KW-1133">Transmembrane helix</keyword>
<dbReference type="Proteomes" id="UP000199041">
    <property type="component" value="Unassembled WGS sequence"/>
</dbReference>
<dbReference type="OrthoDB" id="942886at2"/>
<feature type="transmembrane region" description="Helical" evidence="1">
    <location>
        <begin position="312"/>
        <end position="337"/>
    </location>
</feature>
<feature type="transmembrane region" description="Helical" evidence="1">
    <location>
        <begin position="128"/>
        <end position="151"/>
    </location>
</feature>
<feature type="transmembrane region" description="Helical" evidence="1">
    <location>
        <begin position="94"/>
        <end position="122"/>
    </location>
</feature>
<feature type="transmembrane region" description="Helical" evidence="1">
    <location>
        <begin position="270"/>
        <end position="292"/>
    </location>
</feature>
<feature type="transmembrane region" description="Helical" evidence="1">
    <location>
        <begin position="343"/>
        <end position="364"/>
    </location>
</feature>
<feature type="transmembrane region" description="Helical" evidence="1">
    <location>
        <begin position="376"/>
        <end position="398"/>
    </location>
</feature>
<evidence type="ECO:0000313" key="3">
    <source>
        <dbReference type="Proteomes" id="UP000199041"/>
    </source>
</evidence>
<reference evidence="2 3" key="1">
    <citation type="submission" date="2016-10" db="EMBL/GenBank/DDBJ databases">
        <authorList>
            <person name="de Groot N.N."/>
        </authorList>
    </citation>
    <scope>NUCLEOTIDE SEQUENCE [LARGE SCALE GENOMIC DNA]</scope>
    <source>
        <strain evidence="2 3">Vu-144</strain>
    </source>
</reference>
<accession>A0A1H3VKA3</accession>
<gene>
    <name evidence="2" type="ORF">SAMN05192529_101166</name>
</gene>
<proteinExistence type="predicted"/>
<feature type="transmembrane region" description="Helical" evidence="1">
    <location>
        <begin position="181"/>
        <end position="201"/>
    </location>
</feature>
<protein>
    <submittedName>
        <fullName evidence="2">Uncharacterized protein</fullName>
    </submittedName>
</protein>
<dbReference type="EMBL" id="FNQY01000001">
    <property type="protein sequence ID" value="SDZ74542.1"/>
    <property type="molecule type" value="Genomic_DNA"/>
</dbReference>
<sequence>MDPILFIIKRRCQSFFAPDNRAEVSLIVLSVIGFVYIPKLLSDTLQTAASFNPFVLFIASNILLFAPLLSLFFPTFIPKRNILPSYLPLSKANLFFLDFTASLGKRAPLSIIAMTIGFLYFFHFPEATYSICIILAGLISLLFAEVIVNIVTWQKHQWWPSIICIIVLSLLPKWIQLGINMILGLQIISVMLLGFTLWKTYNIAPPKHRKPVAITNSENLGLNVIIFKSVLRNKMAQKALLLMFAIKIFFLFVMPFLSKSYQIGSELPPLYLMFLSPIFIFTGIFNNSFGYFRSLYLSIWLYQDKTFAYIKIFGTLILPFLMFDAAISLTFLAWTKLLSLENVILYFSSALYLILVAVMCSCLLPKKVDITTISAVQKNTSSLAGLFSMIPMLLVIVLHQKHLLPTQLMALAASLVAIPIFIKSCGSSWRLFVNKVLK</sequence>
<evidence type="ECO:0000256" key="1">
    <source>
        <dbReference type="SAM" id="Phobius"/>
    </source>
</evidence>
<evidence type="ECO:0000313" key="2">
    <source>
        <dbReference type="EMBL" id="SDZ74542.1"/>
    </source>
</evidence>
<dbReference type="RefSeq" id="WP_091392182.1">
    <property type="nucleotide sequence ID" value="NZ_FNQY01000001.1"/>
</dbReference>
<feature type="transmembrane region" description="Helical" evidence="1">
    <location>
        <begin position="239"/>
        <end position="258"/>
    </location>
</feature>